<evidence type="ECO:0000256" key="2">
    <source>
        <dbReference type="ARBA" id="ARBA00023125"/>
    </source>
</evidence>
<organism evidence="6 7">
    <name type="scientific">Phaeocystidibacter marisrubri</name>
    <dbReference type="NCBI Taxonomy" id="1577780"/>
    <lineage>
        <taxon>Bacteria</taxon>
        <taxon>Pseudomonadati</taxon>
        <taxon>Bacteroidota</taxon>
        <taxon>Flavobacteriia</taxon>
        <taxon>Flavobacteriales</taxon>
        <taxon>Phaeocystidibacteraceae</taxon>
        <taxon>Phaeocystidibacter</taxon>
    </lineage>
</organism>
<dbReference type="AlphaFoldDB" id="A0A6L3ZFU0"/>
<dbReference type="GO" id="GO:0003677">
    <property type="term" value="F:DNA binding"/>
    <property type="evidence" value="ECO:0007669"/>
    <property type="project" value="UniProtKB-KW"/>
</dbReference>
<dbReference type="InterPro" id="IPR058245">
    <property type="entry name" value="NreC/VraR/RcsB-like_REC"/>
</dbReference>
<keyword evidence="1 3" id="KW-0597">Phosphoprotein</keyword>
<dbReference type="Gene3D" id="3.40.50.2300">
    <property type="match status" value="1"/>
</dbReference>
<feature type="modified residue" description="4-aspartylphosphate" evidence="3">
    <location>
        <position position="55"/>
    </location>
</feature>
<dbReference type="PRINTS" id="PR00038">
    <property type="entry name" value="HTHLUXR"/>
</dbReference>
<dbReference type="OrthoDB" id="1013073at2"/>
<protein>
    <submittedName>
        <fullName evidence="6">Response regulator transcription factor</fullName>
    </submittedName>
</protein>
<dbReference type="PROSITE" id="PS50043">
    <property type="entry name" value="HTH_LUXR_2"/>
    <property type="match status" value="1"/>
</dbReference>
<dbReference type="InterPro" id="IPR051015">
    <property type="entry name" value="EvgA-like"/>
</dbReference>
<dbReference type="PROSITE" id="PS50110">
    <property type="entry name" value="RESPONSE_REGULATORY"/>
    <property type="match status" value="1"/>
</dbReference>
<accession>A0A6L3ZFU0</accession>
<dbReference type="InterPro" id="IPR000792">
    <property type="entry name" value="Tscrpt_reg_LuxR_C"/>
</dbReference>
<dbReference type="SMART" id="SM00421">
    <property type="entry name" value="HTH_LUXR"/>
    <property type="match status" value="1"/>
</dbReference>
<dbReference type="SMART" id="SM00448">
    <property type="entry name" value="REC"/>
    <property type="match status" value="1"/>
</dbReference>
<feature type="domain" description="Response regulatory" evidence="5">
    <location>
        <begin position="5"/>
        <end position="120"/>
    </location>
</feature>
<keyword evidence="7" id="KW-1185">Reference proteome</keyword>
<dbReference type="Pfam" id="PF00196">
    <property type="entry name" value="GerE"/>
    <property type="match status" value="1"/>
</dbReference>
<evidence type="ECO:0000313" key="6">
    <source>
        <dbReference type="EMBL" id="KAB2816573.1"/>
    </source>
</evidence>
<evidence type="ECO:0000256" key="3">
    <source>
        <dbReference type="PROSITE-ProRule" id="PRU00169"/>
    </source>
</evidence>
<dbReference type="CDD" id="cd06170">
    <property type="entry name" value="LuxR_C_like"/>
    <property type="match status" value="1"/>
</dbReference>
<dbReference type="SUPFAM" id="SSF52172">
    <property type="entry name" value="CheY-like"/>
    <property type="match status" value="1"/>
</dbReference>
<dbReference type="CDD" id="cd17535">
    <property type="entry name" value="REC_NarL-like"/>
    <property type="match status" value="1"/>
</dbReference>
<feature type="domain" description="HTH luxR-type" evidence="4">
    <location>
        <begin position="140"/>
        <end position="205"/>
    </location>
</feature>
<dbReference type="GO" id="GO:0006355">
    <property type="term" value="P:regulation of DNA-templated transcription"/>
    <property type="evidence" value="ECO:0007669"/>
    <property type="project" value="InterPro"/>
</dbReference>
<dbReference type="InterPro" id="IPR001789">
    <property type="entry name" value="Sig_transdc_resp-reg_receiver"/>
</dbReference>
<comment type="caution">
    <text evidence="6">The sequence shown here is derived from an EMBL/GenBank/DDBJ whole genome shotgun (WGS) entry which is preliminary data.</text>
</comment>
<reference evidence="6 7" key="1">
    <citation type="submission" date="2019-10" db="EMBL/GenBank/DDBJ databases">
        <title>Genome sequence of Phaeocystidibacter marisrubri JCM30614 (type strain).</title>
        <authorList>
            <person name="Bowman J.P."/>
        </authorList>
    </citation>
    <scope>NUCLEOTIDE SEQUENCE [LARGE SCALE GENOMIC DNA]</scope>
    <source>
        <strain evidence="6 7">JCM 30614</strain>
    </source>
</reference>
<gene>
    <name evidence="6" type="ORF">F8C82_12900</name>
</gene>
<keyword evidence="2" id="KW-0238">DNA-binding</keyword>
<dbReference type="PANTHER" id="PTHR45566">
    <property type="entry name" value="HTH-TYPE TRANSCRIPTIONAL REGULATOR YHJB-RELATED"/>
    <property type="match status" value="1"/>
</dbReference>
<proteinExistence type="predicted"/>
<evidence type="ECO:0000256" key="1">
    <source>
        <dbReference type="ARBA" id="ARBA00022553"/>
    </source>
</evidence>
<dbReference type="Pfam" id="PF00072">
    <property type="entry name" value="Response_reg"/>
    <property type="match status" value="1"/>
</dbReference>
<evidence type="ECO:0000313" key="7">
    <source>
        <dbReference type="Proteomes" id="UP000484164"/>
    </source>
</evidence>
<dbReference type="EMBL" id="WBVQ01000002">
    <property type="protein sequence ID" value="KAB2816573.1"/>
    <property type="molecule type" value="Genomic_DNA"/>
</dbReference>
<dbReference type="InterPro" id="IPR036388">
    <property type="entry name" value="WH-like_DNA-bd_sf"/>
</dbReference>
<dbReference type="InterPro" id="IPR011006">
    <property type="entry name" value="CheY-like_superfamily"/>
</dbReference>
<dbReference type="PANTHER" id="PTHR45566:SF1">
    <property type="entry name" value="HTH-TYPE TRANSCRIPTIONAL REGULATOR YHJB-RELATED"/>
    <property type="match status" value="1"/>
</dbReference>
<dbReference type="InterPro" id="IPR016032">
    <property type="entry name" value="Sig_transdc_resp-reg_C-effctor"/>
</dbReference>
<name>A0A6L3ZFU0_9FLAO</name>
<sequence>MSMKKVIIADDHPVIAYALEPVLKSIGFESSLVITDLHQIIKAIKTDTPDLLILDVDFHNVNSLDVTKHIHTLWPDLPIVIYTMHRSPVVAKQFLAVGVSGFINKTTDFETLKEAVLQVMAGKRYFDNEILISMVNYVEGSEKLRSLSNREFLIYYAVVRGKSYKDIADEMNISINTVGSYKTKISSKLNLFTKKEWRELAYYNGVIQQFD</sequence>
<dbReference type="SUPFAM" id="SSF46894">
    <property type="entry name" value="C-terminal effector domain of the bipartite response regulators"/>
    <property type="match status" value="1"/>
</dbReference>
<dbReference type="GO" id="GO:0000160">
    <property type="term" value="P:phosphorelay signal transduction system"/>
    <property type="evidence" value="ECO:0007669"/>
    <property type="project" value="InterPro"/>
</dbReference>
<dbReference type="Gene3D" id="1.10.10.10">
    <property type="entry name" value="Winged helix-like DNA-binding domain superfamily/Winged helix DNA-binding domain"/>
    <property type="match status" value="1"/>
</dbReference>
<evidence type="ECO:0000259" key="4">
    <source>
        <dbReference type="PROSITE" id="PS50043"/>
    </source>
</evidence>
<evidence type="ECO:0000259" key="5">
    <source>
        <dbReference type="PROSITE" id="PS50110"/>
    </source>
</evidence>
<dbReference type="Proteomes" id="UP000484164">
    <property type="component" value="Unassembled WGS sequence"/>
</dbReference>